<sequence length="195" mass="21220">MTWPLAAQSHLASRAGIDTRWLVWLDVADPAGDPFGVGFWTGDDHQTITAEGQSRLYYGAQGSLVVPPINYAGGTTIQSLDIRMAVSPEAETVVRGYQTRFGRAEVHCALFDPAGMQLRGLRKYFRGIIDGNPLVTPEVNGAASITLKLVSAARRGTMTQNGRKSDEAQRARHAGDRFRKYGALGRVTSDAWGTR</sequence>
<accession>A0A1M6F0A9</accession>
<gene>
    <name evidence="1" type="ORF">SAMN05444417_2280</name>
</gene>
<name>A0A1M6F0A9_9RHOB</name>
<reference evidence="1 2" key="1">
    <citation type="submission" date="2016-11" db="EMBL/GenBank/DDBJ databases">
        <authorList>
            <person name="Jaros S."/>
            <person name="Januszkiewicz K."/>
            <person name="Wedrychowicz H."/>
        </authorList>
    </citation>
    <scope>NUCLEOTIDE SEQUENCE [LARGE SCALE GENOMIC DNA]</scope>
    <source>
        <strain evidence="1 2">DSM 100565</strain>
    </source>
</reference>
<evidence type="ECO:0000313" key="1">
    <source>
        <dbReference type="EMBL" id="SHI91123.1"/>
    </source>
</evidence>
<keyword evidence="2" id="KW-1185">Reference proteome</keyword>
<dbReference type="EMBL" id="FQYO01000003">
    <property type="protein sequence ID" value="SHI91123.1"/>
    <property type="molecule type" value="Genomic_DNA"/>
</dbReference>
<protein>
    <submittedName>
        <fullName evidence="1">Uncharacterized protein</fullName>
    </submittedName>
</protein>
<organism evidence="1 2">
    <name type="scientific">Wenxinia saemankumensis</name>
    <dbReference type="NCBI Taxonomy" id="1447782"/>
    <lineage>
        <taxon>Bacteria</taxon>
        <taxon>Pseudomonadati</taxon>
        <taxon>Pseudomonadota</taxon>
        <taxon>Alphaproteobacteria</taxon>
        <taxon>Rhodobacterales</taxon>
        <taxon>Roseobacteraceae</taxon>
        <taxon>Wenxinia</taxon>
    </lineage>
</organism>
<dbReference type="STRING" id="1447782.SAMN05444417_2280"/>
<proteinExistence type="predicted"/>
<dbReference type="Proteomes" id="UP000184292">
    <property type="component" value="Unassembled WGS sequence"/>
</dbReference>
<dbReference type="RefSeq" id="WP_073330074.1">
    <property type="nucleotide sequence ID" value="NZ_FQYO01000003.1"/>
</dbReference>
<dbReference type="OrthoDB" id="7770859at2"/>
<dbReference type="AlphaFoldDB" id="A0A1M6F0A9"/>
<evidence type="ECO:0000313" key="2">
    <source>
        <dbReference type="Proteomes" id="UP000184292"/>
    </source>
</evidence>